<keyword evidence="1" id="KW-0433">Leucine-rich repeat</keyword>
<keyword evidence="8" id="KW-1185">Reference proteome</keyword>
<dbReference type="EMBL" id="JABEBT010000029">
    <property type="protein sequence ID" value="KAF7636543.1"/>
    <property type="molecule type" value="Genomic_DNA"/>
</dbReference>
<comment type="caution">
    <text evidence="7">The sequence shown here is derived from an EMBL/GenBank/DDBJ whole genome shotgun (WGS) entry which is preliminary data.</text>
</comment>
<dbReference type="GO" id="GO:0016020">
    <property type="term" value="C:membrane"/>
    <property type="evidence" value="ECO:0007669"/>
    <property type="project" value="TreeGrafter"/>
</dbReference>
<evidence type="ECO:0000256" key="1">
    <source>
        <dbReference type="ARBA" id="ARBA00022614"/>
    </source>
</evidence>
<evidence type="ECO:0000259" key="6">
    <source>
        <dbReference type="SMART" id="SM00082"/>
    </source>
</evidence>
<dbReference type="OrthoDB" id="1574204at2759"/>
<dbReference type="InterPro" id="IPR001611">
    <property type="entry name" value="Leu-rich_rpt"/>
</dbReference>
<feature type="transmembrane region" description="Helical" evidence="4">
    <location>
        <begin position="308"/>
        <end position="324"/>
    </location>
</feature>
<dbReference type="PANTHER" id="PTHR24364">
    <property type="entry name" value="LP06937P"/>
    <property type="match status" value="1"/>
</dbReference>
<dbReference type="Gene3D" id="3.80.10.10">
    <property type="entry name" value="Ribonuclease Inhibitor"/>
    <property type="match status" value="2"/>
</dbReference>
<organism evidence="7 8">
    <name type="scientific">Meloidogyne graminicola</name>
    <dbReference type="NCBI Taxonomy" id="189291"/>
    <lineage>
        <taxon>Eukaryota</taxon>
        <taxon>Metazoa</taxon>
        <taxon>Ecdysozoa</taxon>
        <taxon>Nematoda</taxon>
        <taxon>Chromadorea</taxon>
        <taxon>Rhabditida</taxon>
        <taxon>Tylenchina</taxon>
        <taxon>Tylenchomorpha</taxon>
        <taxon>Tylenchoidea</taxon>
        <taxon>Meloidogynidae</taxon>
        <taxon>Meloidogyninae</taxon>
        <taxon>Meloidogyne</taxon>
    </lineage>
</organism>
<dbReference type="Pfam" id="PF13855">
    <property type="entry name" value="LRR_8"/>
    <property type="match status" value="1"/>
</dbReference>
<dbReference type="SMART" id="SM00369">
    <property type="entry name" value="LRR_TYP"/>
    <property type="match status" value="3"/>
</dbReference>
<evidence type="ECO:0000256" key="4">
    <source>
        <dbReference type="SAM" id="Phobius"/>
    </source>
</evidence>
<evidence type="ECO:0000313" key="7">
    <source>
        <dbReference type="EMBL" id="KAF7636543.1"/>
    </source>
</evidence>
<dbReference type="InterPro" id="IPR052286">
    <property type="entry name" value="Wnt_signaling_inhibitor"/>
</dbReference>
<dbReference type="InterPro" id="IPR003591">
    <property type="entry name" value="Leu-rich_rpt_typical-subtyp"/>
</dbReference>
<gene>
    <name evidence="7" type="ORF">Mgra_00004131</name>
</gene>
<sequence>MNLIQFYILIFLLFILNNSKGREQQQKERKLLHLGIENDPNIQYQCKGALSDYAACICNNEIKEVNCINAQFVDTSIFQYIIGYYSNIEQLTFHGNNFQDLPDNSLFGSTILENLKILNISANYIVNLNKNALIGCPNIEILDLSNNELYLRRAFTTPLNRSNQFNLLIRLLETAKLKNLELLDLSYNYFNNIPYNLTCSLPSLKYLDLRNYFNTLDSEFKLFGNNLIKNNNLIQLKLKNNYYCDCNSINWIKWIKQHSTMIEDFRSLICSRSSPTKFIGTRLSEIPTELLDCQIDLYTSRGKRNNKLLNIFKLILIFIYLIIIN</sequence>
<keyword evidence="4" id="KW-0472">Membrane</keyword>
<evidence type="ECO:0000313" key="8">
    <source>
        <dbReference type="Proteomes" id="UP000605970"/>
    </source>
</evidence>
<protein>
    <recommendedName>
        <fullName evidence="6">LRRCT domain-containing protein</fullName>
    </recommendedName>
</protein>
<dbReference type="InterPro" id="IPR032675">
    <property type="entry name" value="LRR_dom_sf"/>
</dbReference>
<evidence type="ECO:0000256" key="2">
    <source>
        <dbReference type="ARBA" id="ARBA00022729"/>
    </source>
</evidence>
<keyword evidence="4" id="KW-0812">Transmembrane</keyword>
<evidence type="ECO:0000256" key="5">
    <source>
        <dbReference type="SAM" id="SignalP"/>
    </source>
</evidence>
<feature type="signal peptide" evidence="5">
    <location>
        <begin position="1"/>
        <end position="21"/>
    </location>
</feature>
<proteinExistence type="predicted"/>
<keyword evidence="2 5" id="KW-0732">Signal</keyword>
<feature type="domain" description="LRRCT" evidence="6">
    <location>
        <begin position="240"/>
        <end position="294"/>
    </location>
</feature>
<feature type="chain" id="PRO_5035779918" description="LRRCT domain-containing protein" evidence="5">
    <location>
        <begin position="22"/>
        <end position="325"/>
    </location>
</feature>
<dbReference type="SUPFAM" id="SSF52058">
    <property type="entry name" value="L domain-like"/>
    <property type="match status" value="1"/>
</dbReference>
<reference evidence="7" key="1">
    <citation type="journal article" date="2020" name="Ecol. Evol.">
        <title>Genome structure and content of the rice root-knot nematode (Meloidogyne graminicola).</title>
        <authorList>
            <person name="Phan N.T."/>
            <person name="Danchin E.G.J."/>
            <person name="Klopp C."/>
            <person name="Perfus-Barbeoch L."/>
            <person name="Kozlowski D.K."/>
            <person name="Koutsovoulos G.D."/>
            <person name="Lopez-Roques C."/>
            <person name="Bouchez O."/>
            <person name="Zahm M."/>
            <person name="Besnard G."/>
            <person name="Bellafiore S."/>
        </authorList>
    </citation>
    <scope>NUCLEOTIDE SEQUENCE</scope>
    <source>
        <strain evidence="7">VN-18</strain>
    </source>
</reference>
<dbReference type="PANTHER" id="PTHR24364:SF18">
    <property type="entry name" value="LP06937P"/>
    <property type="match status" value="1"/>
</dbReference>
<dbReference type="InterPro" id="IPR000483">
    <property type="entry name" value="Cys-rich_flank_reg_C"/>
</dbReference>
<keyword evidence="3" id="KW-0677">Repeat</keyword>
<keyword evidence="4" id="KW-1133">Transmembrane helix</keyword>
<dbReference type="PROSITE" id="PS51450">
    <property type="entry name" value="LRR"/>
    <property type="match status" value="1"/>
</dbReference>
<dbReference type="Proteomes" id="UP000605970">
    <property type="component" value="Unassembled WGS sequence"/>
</dbReference>
<accession>A0A8S9ZT79</accession>
<name>A0A8S9ZT79_9BILA</name>
<dbReference type="AlphaFoldDB" id="A0A8S9ZT79"/>
<dbReference type="SMART" id="SM00082">
    <property type="entry name" value="LRRCT"/>
    <property type="match status" value="1"/>
</dbReference>
<evidence type="ECO:0000256" key="3">
    <source>
        <dbReference type="ARBA" id="ARBA00022737"/>
    </source>
</evidence>